<evidence type="ECO:0000313" key="1">
    <source>
        <dbReference type="EMBL" id="HAW76492.1"/>
    </source>
</evidence>
<evidence type="ECO:0000313" key="2">
    <source>
        <dbReference type="Proteomes" id="UP000263517"/>
    </source>
</evidence>
<proteinExistence type="predicted"/>
<dbReference type="EMBL" id="DNAN01000439">
    <property type="protein sequence ID" value="HAW76492.1"/>
    <property type="molecule type" value="Genomic_DNA"/>
</dbReference>
<reference evidence="1 2" key="1">
    <citation type="journal article" date="2018" name="Nat. Biotechnol.">
        <title>A standardized bacterial taxonomy based on genome phylogeny substantially revises the tree of life.</title>
        <authorList>
            <person name="Parks D.H."/>
            <person name="Chuvochina M."/>
            <person name="Waite D.W."/>
            <person name="Rinke C."/>
            <person name="Skarshewski A."/>
            <person name="Chaumeil P.A."/>
            <person name="Hugenholtz P."/>
        </authorList>
    </citation>
    <scope>NUCLEOTIDE SEQUENCE [LARGE SCALE GENOMIC DNA]</scope>
    <source>
        <strain evidence="1">UBA11978</strain>
    </source>
</reference>
<sequence length="68" mass="7771">MIKDINVGDLVRFIKRQTSSAQERYVRKHMPYMLEVGIVVENDCVRGCVVSFPSQQIVNCSTLNLEVL</sequence>
<dbReference type="Proteomes" id="UP000263517">
    <property type="component" value="Unassembled WGS sequence"/>
</dbReference>
<comment type="caution">
    <text evidence="1">The sequence shown here is derived from an EMBL/GenBank/DDBJ whole genome shotgun (WGS) entry which is preliminary data.</text>
</comment>
<dbReference type="AlphaFoldDB" id="A0A350P5C5"/>
<gene>
    <name evidence="1" type="ORF">DCW74_12260</name>
</gene>
<name>A0A350P5C5_9ALTE</name>
<protein>
    <submittedName>
        <fullName evidence="1">Uncharacterized protein</fullName>
    </submittedName>
</protein>
<organism evidence="1 2">
    <name type="scientific">Alteromonas australica</name>
    <dbReference type="NCBI Taxonomy" id="589873"/>
    <lineage>
        <taxon>Bacteria</taxon>
        <taxon>Pseudomonadati</taxon>
        <taxon>Pseudomonadota</taxon>
        <taxon>Gammaproteobacteria</taxon>
        <taxon>Alteromonadales</taxon>
        <taxon>Alteromonadaceae</taxon>
        <taxon>Alteromonas/Salinimonas group</taxon>
        <taxon>Alteromonas</taxon>
    </lineage>
</organism>
<accession>A0A350P5C5</accession>